<sequence length="77" mass="8981">MKSDEQNRMWKQLELELVRSDGEVARADMAPGDPVYYCEDAYPDEMVREWADGRKELVRVSFEGKVVRARPYPKDTA</sequence>
<reference evidence="1" key="1">
    <citation type="submission" date="2021-01" db="EMBL/GenBank/DDBJ databases">
        <title>Genome sequence of strain Noviherbaspirillum sp. DKR-6.</title>
        <authorList>
            <person name="Chaudhary D.K."/>
        </authorList>
    </citation>
    <scope>NUCLEOTIDE SEQUENCE</scope>
    <source>
        <strain evidence="1">DKR-6</strain>
    </source>
</reference>
<dbReference type="AlphaFoldDB" id="A0A934SYV4"/>
<organism evidence="1 2">
    <name type="scientific">Noviherbaspirillum pedocola</name>
    <dbReference type="NCBI Taxonomy" id="2801341"/>
    <lineage>
        <taxon>Bacteria</taxon>
        <taxon>Pseudomonadati</taxon>
        <taxon>Pseudomonadota</taxon>
        <taxon>Betaproteobacteria</taxon>
        <taxon>Burkholderiales</taxon>
        <taxon>Oxalobacteraceae</taxon>
        <taxon>Noviherbaspirillum</taxon>
    </lineage>
</organism>
<dbReference type="Proteomes" id="UP000622890">
    <property type="component" value="Unassembled WGS sequence"/>
</dbReference>
<comment type="caution">
    <text evidence="1">The sequence shown here is derived from an EMBL/GenBank/DDBJ whole genome shotgun (WGS) entry which is preliminary data.</text>
</comment>
<dbReference type="EMBL" id="JAEPBG010000015">
    <property type="protein sequence ID" value="MBK4737825.1"/>
    <property type="molecule type" value="Genomic_DNA"/>
</dbReference>
<gene>
    <name evidence="1" type="ORF">JJB74_24660</name>
</gene>
<proteinExistence type="predicted"/>
<dbReference type="RefSeq" id="WP_200596429.1">
    <property type="nucleotide sequence ID" value="NZ_JAEPBG010000015.1"/>
</dbReference>
<protein>
    <submittedName>
        <fullName evidence="1">Uncharacterized protein</fullName>
    </submittedName>
</protein>
<evidence type="ECO:0000313" key="2">
    <source>
        <dbReference type="Proteomes" id="UP000622890"/>
    </source>
</evidence>
<evidence type="ECO:0000313" key="1">
    <source>
        <dbReference type="EMBL" id="MBK4737825.1"/>
    </source>
</evidence>
<keyword evidence="2" id="KW-1185">Reference proteome</keyword>
<accession>A0A934SYV4</accession>
<name>A0A934SYV4_9BURK</name>